<protein>
    <recommendedName>
        <fullName evidence="2">LysM domain-containing protein</fullName>
    </recommendedName>
</protein>
<accession>A0ABR1NUE1</accession>
<dbReference type="PANTHER" id="PTHR33734:SF22">
    <property type="entry name" value="MEMBRANE-BOUND LYTIC MUREIN TRANSGLYCOSYLASE D"/>
    <property type="match status" value="1"/>
</dbReference>
<dbReference type="InterPro" id="IPR018392">
    <property type="entry name" value="LysM"/>
</dbReference>
<evidence type="ECO:0000313" key="3">
    <source>
        <dbReference type="EMBL" id="KAK7715689.1"/>
    </source>
</evidence>
<dbReference type="Proteomes" id="UP001430848">
    <property type="component" value="Unassembled WGS sequence"/>
</dbReference>
<organism evidence="3 4">
    <name type="scientific">Diaporthe eres</name>
    <name type="common">Phomopsis oblonga</name>
    <dbReference type="NCBI Taxonomy" id="83184"/>
    <lineage>
        <taxon>Eukaryota</taxon>
        <taxon>Fungi</taxon>
        <taxon>Dikarya</taxon>
        <taxon>Ascomycota</taxon>
        <taxon>Pezizomycotina</taxon>
        <taxon>Sordariomycetes</taxon>
        <taxon>Sordariomycetidae</taxon>
        <taxon>Diaporthales</taxon>
        <taxon>Diaporthaceae</taxon>
        <taxon>Diaporthe</taxon>
        <taxon>Diaporthe eres species complex</taxon>
    </lineage>
</organism>
<dbReference type="SUPFAM" id="SSF54106">
    <property type="entry name" value="LysM domain"/>
    <property type="match status" value="2"/>
</dbReference>
<dbReference type="Gene3D" id="3.10.350.10">
    <property type="entry name" value="LysM domain"/>
    <property type="match status" value="2"/>
</dbReference>
<comment type="caution">
    <text evidence="3">The sequence shown here is derived from an EMBL/GenBank/DDBJ whole genome shotgun (WGS) entry which is preliminary data.</text>
</comment>
<dbReference type="SMART" id="SM00257">
    <property type="entry name" value="LysM"/>
    <property type="match status" value="2"/>
</dbReference>
<gene>
    <name evidence="3" type="ORF">SLS63_011365</name>
</gene>
<feature type="domain" description="LysM" evidence="2">
    <location>
        <begin position="161"/>
        <end position="205"/>
    </location>
</feature>
<evidence type="ECO:0000313" key="4">
    <source>
        <dbReference type="Proteomes" id="UP001430848"/>
    </source>
</evidence>
<dbReference type="CDD" id="cd00118">
    <property type="entry name" value="LysM"/>
    <property type="match status" value="2"/>
</dbReference>
<dbReference type="PROSITE" id="PS51782">
    <property type="entry name" value="LYSM"/>
    <property type="match status" value="2"/>
</dbReference>
<dbReference type="Pfam" id="PF01476">
    <property type="entry name" value="LysM"/>
    <property type="match status" value="2"/>
</dbReference>
<keyword evidence="1" id="KW-0732">Signal</keyword>
<proteinExistence type="predicted"/>
<dbReference type="InterPro" id="IPR036779">
    <property type="entry name" value="LysM_dom_sf"/>
</dbReference>
<evidence type="ECO:0000256" key="1">
    <source>
        <dbReference type="SAM" id="SignalP"/>
    </source>
</evidence>
<feature type="signal peptide" evidence="1">
    <location>
        <begin position="1"/>
        <end position="23"/>
    </location>
</feature>
<dbReference type="PANTHER" id="PTHR33734">
    <property type="entry name" value="LYSM DOMAIN-CONTAINING GPI-ANCHORED PROTEIN 2"/>
    <property type="match status" value="1"/>
</dbReference>
<feature type="chain" id="PRO_5047089312" description="LysM domain-containing protein" evidence="1">
    <location>
        <begin position="24"/>
        <end position="210"/>
    </location>
</feature>
<evidence type="ECO:0000259" key="2">
    <source>
        <dbReference type="PROSITE" id="PS51782"/>
    </source>
</evidence>
<dbReference type="EMBL" id="JAKNSF020000106">
    <property type="protein sequence ID" value="KAK7715689.1"/>
    <property type="molecule type" value="Genomic_DNA"/>
</dbReference>
<keyword evidence="4" id="KW-1185">Reference proteome</keyword>
<feature type="domain" description="LysM" evidence="2">
    <location>
        <begin position="85"/>
        <end position="129"/>
    </location>
</feature>
<sequence length="210" mass="21745">MRFTILPVVAMAALAAAFPSGSGSNFLAKRSSCEATTKVEFHFNDTTIGTLDSCTTDVTDRGSDTALPRLRRDDNTTTCVDGPSTNYTVVSGDTLEKIALQFDSGVCNIAAANGLTNPDFILAGQVLVVPTEVCEAEVDNQSCRTAAGTATCVSASAGVSDTYTIVSGDTFFLISSRLGITLDSLVAANPDVDASALEIGQVINIPICST</sequence>
<reference evidence="3 4" key="1">
    <citation type="submission" date="2024-02" db="EMBL/GenBank/DDBJ databases">
        <title>De novo assembly and annotation of 12 fungi associated with fruit tree decline syndrome in Ontario, Canada.</title>
        <authorList>
            <person name="Sulman M."/>
            <person name="Ellouze W."/>
            <person name="Ilyukhin E."/>
        </authorList>
    </citation>
    <scope>NUCLEOTIDE SEQUENCE [LARGE SCALE GENOMIC DNA]</scope>
    <source>
        <strain evidence="3 4">M169</strain>
    </source>
</reference>
<name>A0ABR1NUE1_DIAER</name>